<evidence type="ECO:0000313" key="11">
    <source>
        <dbReference type="Proteomes" id="UP001050691"/>
    </source>
</evidence>
<dbReference type="GO" id="GO:0006511">
    <property type="term" value="P:ubiquitin-dependent protein catabolic process"/>
    <property type="evidence" value="ECO:0007669"/>
    <property type="project" value="UniProtKB-UniRule"/>
</dbReference>
<dbReference type="GO" id="GO:0004843">
    <property type="term" value="F:cysteine-type deubiquitinase activity"/>
    <property type="evidence" value="ECO:0007669"/>
    <property type="project" value="UniProtKB-UniRule"/>
</dbReference>
<feature type="active site" description="Nucleophile" evidence="7">
    <location>
        <position position="101"/>
    </location>
</feature>
<dbReference type="PANTHER" id="PTHR10589:SF17">
    <property type="entry name" value="UBIQUITIN CARBOXYL-TERMINAL HYDROLASE"/>
    <property type="match status" value="1"/>
</dbReference>
<evidence type="ECO:0000256" key="4">
    <source>
        <dbReference type="ARBA" id="ARBA00022786"/>
    </source>
</evidence>
<dbReference type="EC" id="3.4.19.12" evidence="8"/>
<comment type="catalytic activity">
    <reaction evidence="1 7 8">
        <text>Thiol-dependent hydrolysis of ester, thioester, amide, peptide and isopeptide bonds formed by the C-terminal Gly of ubiquitin (a 76-residue protein attached to proteins as an intracellular targeting signal).</text>
        <dbReference type="EC" id="3.4.19.12"/>
    </reaction>
</comment>
<name>A0AAV5AIV9_9AGAM</name>
<feature type="active site" description="Proton donor" evidence="7">
    <location>
        <position position="171"/>
    </location>
</feature>
<evidence type="ECO:0000256" key="8">
    <source>
        <dbReference type="RuleBase" id="RU361215"/>
    </source>
</evidence>
<evidence type="ECO:0000256" key="7">
    <source>
        <dbReference type="PROSITE-ProRule" id="PRU01393"/>
    </source>
</evidence>
<gene>
    <name evidence="10" type="ORF">Clacol_007112</name>
</gene>
<dbReference type="PRINTS" id="PR00707">
    <property type="entry name" value="UBCTHYDRLASE"/>
</dbReference>
<dbReference type="Proteomes" id="UP001050691">
    <property type="component" value="Unassembled WGS sequence"/>
</dbReference>
<organism evidence="10 11">
    <name type="scientific">Clathrus columnatus</name>
    <dbReference type="NCBI Taxonomy" id="1419009"/>
    <lineage>
        <taxon>Eukaryota</taxon>
        <taxon>Fungi</taxon>
        <taxon>Dikarya</taxon>
        <taxon>Basidiomycota</taxon>
        <taxon>Agaricomycotina</taxon>
        <taxon>Agaricomycetes</taxon>
        <taxon>Phallomycetidae</taxon>
        <taxon>Phallales</taxon>
        <taxon>Clathraceae</taxon>
        <taxon>Clathrus</taxon>
    </lineage>
</organism>
<dbReference type="SUPFAM" id="SSF54001">
    <property type="entry name" value="Cysteine proteinases"/>
    <property type="match status" value="1"/>
</dbReference>
<dbReference type="PROSITE" id="PS52048">
    <property type="entry name" value="UCH_DOMAIN"/>
    <property type="match status" value="1"/>
</dbReference>
<evidence type="ECO:0000256" key="1">
    <source>
        <dbReference type="ARBA" id="ARBA00000707"/>
    </source>
</evidence>
<keyword evidence="3 7" id="KW-0645">Protease</keyword>
<reference evidence="10" key="1">
    <citation type="submission" date="2021-10" db="EMBL/GenBank/DDBJ databases">
        <title>De novo Genome Assembly of Clathrus columnatus (Basidiomycota, Fungi) Using Illumina and Nanopore Sequence Data.</title>
        <authorList>
            <person name="Ogiso-Tanaka E."/>
            <person name="Itagaki H."/>
            <person name="Hosoya T."/>
            <person name="Hosaka K."/>
        </authorList>
    </citation>
    <scope>NUCLEOTIDE SEQUENCE</scope>
    <source>
        <strain evidence="10">MO-923</strain>
    </source>
</reference>
<dbReference type="GO" id="GO:0016579">
    <property type="term" value="P:protein deubiquitination"/>
    <property type="evidence" value="ECO:0007669"/>
    <property type="project" value="TreeGrafter"/>
</dbReference>
<evidence type="ECO:0000259" key="9">
    <source>
        <dbReference type="PROSITE" id="PS52048"/>
    </source>
</evidence>
<proteinExistence type="inferred from homology"/>
<dbReference type="PANTHER" id="PTHR10589">
    <property type="entry name" value="UBIQUITIN CARBOXYL-TERMINAL HYDROLASE"/>
    <property type="match status" value="1"/>
</dbReference>
<accession>A0AAV5AIV9</accession>
<dbReference type="EMBL" id="BPWL01000008">
    <property type="protein sequence ID" value="GJJ12866.1"/>
    <property type="molecule type" value="Genomic_DNA"/>
</dbReference>
<dbReference type="Pfam" id="PF01088">
    <property type="entry name" value="Peptidase_C12"/>
    <property type="match status" value="1"/>
</dbReference>
<dbReference type="InterPro" id="IPR038765">
    <property type="entry name" value="Papain-like_cys_pep_sf"/>
</dbReference>
<comment type="caution">
    <text evidence="10">The sequence shown here is derived from an EMBL/GenBank/DDBJ whole genome shotgun (WGS) entry which is preliminary data.</text>
</comment>
<evidence type="ECO:0000256" key="3">
    <source>
        <dbReference type="ARBA" id="ARBA00022670"/>
    </source>
</evidence>
<evidence type="ECO:0000256" key="2">
    <source>
        <dbReference type="ARBA" id="ARBA00009326"/>
    </source>
</evidence>
<protein>
    <recommendedName>
        <fullName evidence="8">Ubiquitin carboxyl-terminal hydrolase</fullName>
        <ecNumber evidence="8">3.4.19.12</ecNumber>
    </recommendedName>
</protein>
<evidence type="ECO:0000256" key="5">
    <source>
        <dbReference type="ARBA" id="ARBA00022801"/>
    </source>
</evidence>
<dbReference type="GO" id="GO:0005737">
    <property type="term" value="C:cytoplasm"/>
    <property type="evidence" value="ECO:0007669"/>
    <property type="project" value="TreeGrafter"/>
</dbReference>
<keyword evidence="6 7" id="KW-0788">Thiol protease</keyword>
<dbReference type="InterPro" id="IPR001578">
    <property type="entry name" value="Peptidase_C12_UCH"/>
</dbReference>
<feature type="site" description="Important for enzyme activity" evidence="7">
    <location>
        <position position="186"/>
    </location>
</feature>
<evidence type="ECO:0000256" key="6">
    <source>
        <dbReference type="ARBA" id="ARBA00022807"/>
    </source>
</evidence>
<evidence type="ECO:0000313" key="10">
    <source>
        <dbReference type="EMBL" id="GJJ12866.1"/>
    </source>
</evidence>
<feature type="domain" description="UCH catalytic" evidence="9">
    <location>
        <begin position="5"/>
        <end position="234"/>
    </location>
</feature>
<keyword evidence="11" id="KW-1185">Reference proteome</keyword>
<sequence>MVKTNWMPLEANPESFNNLASKLGLDISQYSIYDVLGFDDELLALVPRPVKAAILLYPTPEIYDNPTAIASEEELKKRWPLDEDKMRKETVYIRQRLSNHCGTMALLHGLANTPSLPLADGPIKTLFNQCKGLNPEESATLLENTNISQLHVAAADLGQSHLDDPDDTTSHYLAFVDHNGEILEFDGWARSGAVSHGPIAIRGEGDFFKSVITVVKEMMASTGSIKYTLLVIAPAS</sequence>
<keyword evidence="4 7" id="KW-0833">Ubl conjugation pathway</keyword>
<comment type="similarity">
    <text evidence="2 7 8">Belongs to the peptidase C12 family.</text>
</comment>
<dbReference type="InterPro" id="IPR036959">
    <property type="entry name" value="Peptidase_C12_UCH_sf"/>
</dbReference>
<keyword evidence="5 7" id="KW-0378">Hydrolase</keyword>
<dbReference type="AlphaFoldDB" id="A0AAV5AIV9"/>
<dbReference type="Gene3D" id="3.40.532.10">
    <property type="entry name" value="Peptidase C12, ubiquitin carboxyl-terminal hydrolase"/>
    <property type="match status" value="1"/>
</dbReference>
<feature type="site" description="Transition state stabilizer" evidence="7">
    <location>
        <position position="95"/>
    </location>
</feature>